<comment type="caution">
    <text evidence="2">The sequence shown here is derived from an EMBL/GenBank/DDBJ whole genome shotgun (WGS) entry which is preliminary data.</text>
</comment>
<keyword evidence="3" id="KW-1185">Reference proteome</keyword>
<dbReference type="RefSeq" id="WP_212021866.1">
    <property type="nucleotide sequence ID" value="NZ_JAAFYZ010000372.1"/>
</dbReference>
<feature type="region of interest" description="Disordered" evidence="1">
    <location>
        <begin position="1"/>
        <end position="21"/>
    </location>
</feature>
<gene>
    <name evidence="2" type="ORF">KGQ19_47005</name>
</gene>
<dbReference type="SUPFAM" id="SSF53850">
    <property type="entry name" value="Periplasmic binding protein-like II"/>
    <property type="match status" value="1"/>
</dbReference>
<evidence type="ECO:0000256" key="1">
    <source>
        <dbReference type="SAM" id="MobiDB-lite"/>
    </source>
</evidence>
<evidence type="ECO:0000313" key="3">
    <source>
        <dbReference type="Proteomes" id="UP000730482"/>
    </source>
</evidence>
<reference evidence="2 3" key="1">
    <citation type="submission" date="2020-02" db="EMBL/GenBank/DDBJ databases">
        <title>Acidophilic actinobacteria isolated from forest soil.</title>
        <authorList>
            <person name="Golinska P."/>
        </authorList>
    </citation>
    <scope>NUCLEOTIDE SEQUENCE [LARGE SCALE GENOMIC DNA]</scope>
    <source>
        <strain evidence="2 3">NL8</strain>
    </source>
</reference>
<protein>
    <recommendedName>
        <fullName evidence="4">DUF5753 domain-containing protein</fullName>
    </recommendedName>
</protein>
<name>A0ABS5L8N2_9ACTN</name>
<evidence type="ECO:0000313" key="2">
    <source>
        <dbReference type="EMBL" id="MBS2554430.1"/>
    </source>
</evidence>
<proteinExistence type="predicted"/>
<sequence>MPQTPEQLSDHDVIRRTNIPRSTELTLTDQHGTHHLATFTLLHDGRLRFVLADYTCAPSPLNMLIVPERADVSRVRLLRDFLAERIATISGP</sequence>
<organism evidence="2 3">
    <name type="scientific">Catenulispora pinistramenti</name>
    <dbReference type="NCBI Taxonomy" id="2705254"/>
    <lineage>
        <taxon>Bacteria</taxon>
        <taxon>Bacillati</taxon>
        <taxon>Actinomycetota</taxon>
        <taxon>Actinomycetes</taxon>
        <taxon>Catenulisporales</taxon>
        <taxon>Catenulisporaceae</taxon>
        <taxon>Catenulispora</taxon>
    </lineage>
</organism>
<dbReference type="EMBL" id="JAAFYZ010000372">
    <property type="protein sequence ID" value="MBS2554430.1"/>
    <property type="molecule type" value="Genomic_DNA"/>
</dbReference>
<evidence type="ECO:0008006" key="4">
    <source>
        <dbReference type="Google" id="ProtNLM"/>
    </source>
</evidence>
<dbReference type="Proteomes" id="UP000730482">
    <property type="component" value="Unassembled WGS sequence"/>
</dbReference>
<accession>A0ABS5L8N2</accession>